<name>A0A0P1AUP4_PLAHL</name>
<dbReference type="RefSeq" id="XP_036263339.1">
    <property type="nucleotide sequence ID" value="XM_036407079.1"/>
</dbReference>
<evidence type="ECO:0000313" key="2">
    <source>
        <dbReference type="Proteomes" id="UP000054928"/>
    </source>
</evidence>
<keyword evidence="2" id="KW-1185">Reference proteome</keyword>
<reference evidence="2" key="1">
    <citation type="submission" date="2014-09" db="EMBL/GenBank/DDBJ databases">
        <authorList>
            <person name="Sharma Rahul"/>
            <person name="Thines Marco"/>
        </authorList>
    </citation>
    <scope>NUCLEOTIDE SEQUENCE [LARGE SCALE GENOMIC DNA]</scope>
</reference>
<organism evidence="1 2">
    <name type="scientific">Plasmopara halstedii</name>
    <name type="common">Downy mildew of sunflower</name>
    <dbReference type="NCBI Taxonomy" id="4781"/>
    <lineage>
        <taxon>Eukaryota</taxon>
        <taxon>Sar</taxon>
        <taxon>Stramenopiles</taxon>
        <taxon>Oomycota</taxon>
        <taxon>Peronosporomycetes</taxon>
        <taxon>Peronosporales</taxon>
        <taxon>Peronosporaceae</taxon>
        <taxon>Plasmopara</taxon>
    </lineage>
</organism>
<accession>A0A0P1AUP4</accession>
<dbReference type="GeneID" id="59052729"/>
<dbReference type="AlphaFoldDB" id="A0A0P1AUP4"/>
<proteinExistence type="predicted"/>
<evidence type="ECO:0000313" key="1">
    <source>
        <dbReference type="EMBL" id="CEG45426.1"/>
    </source>
</evidence>
<dbReference type="EMBL" id="CCYD01001572">
    <property type="protein sequence ID" value="CEG45426.1"/>
    <property type="molecule type" value="Genomic_DNA"/>
</dbReference>
<dbReference type="Proteomes" id="UP000054928">
    <property type="component" value="Unassembled WGS sequence"/>
</dbReference>
<protein>
    <submittedName>
        <fullName evidence="1">Uncharacterized protein</fullName>
    </submittedName>
</protein>
<sequence length="59" mass="6764">MLVLDLCQMVSAFFKSMQEKVKVAFIRQTNFGSSILVVVSFIDEALVFKNTKITLRHQL</sequence>